<evidence type="ECO:0008006" key="2">
    <source>
        <dbReference type="Google" id="ProtNLM"/>
    </source>
</evidence>
<protein>
    <recommendedName>
        <fullName evidence="2">CopG family transcriptional regulator</fullName>
    </recommendedName>
</protein>
<gene>
    <name evidence="1" type="ORF">HELGO_WM7065</name>
</gene>
<evidence type="ECO:0000313" key="1">
    <source>
        <dbReference type="EMBL" id="CAA6825189.1"/>
    </source>
</evidence>
<reference evidence="1" key="1">
    <citation type="submission" date="2020-01" db="EMBL/GenBank/DDBJ databases">
        <authorList>
            <person name="Meier V. D."/>
            <person name="Meier V D."/>
        </authorList>
    </citation>
    <scope>NUCLEOTIDE SEQUENCE</scope>
    <source>
        <strain evidence="1">HLG_WM_MAG_01</strain>
    </source>
</reference>
<proteinExistence type="predicted"/>
<dbReference type="EMBL" id="CACVAS010000128">
    <property type="protein sequence ID" value="CAA6825189.1"/>
    <property type="molecule type" value="Genomic_DNA"/>
</dbReference>
<dbReference type="AlphaFoldDB" id="A0A6S6UE45"/>
<accession>A0A6S6UE45</accession>
<organism evidence="1">
    <name type="scientific">uncultured Sulfurovum sp</name>
    <dbReference type="NCBI Taxonomy" id="269237"/>
    <lineage>
        <taxon>Bacteria</taxon>
        <taxon>Pseudomonadati</taxon>
        <taxon>Campylobacterota</taxon>
        <taxon>Epsilonproteobacteria</taxon>
        <taxon>Campylobacterales</taxon>
        <taxon>Sulfurovaceae</taxon>
        <taxon>Sulfurovum</taxon>
        <taxon>environmental samples</taxon>
    </lineage>
</organism>
<sequence length="92" mass="10928">MVLNTQKKSLVEKSSVEKVTVVLPQILKQEVMQLKETLHVSMNTIYQTAIAEYVAKQKREQLREEAKMMLDEYNENPEIQELIEFEEEIHEY</sequence>
<name>A0A6S6UE45_9BACT</name>